<feature type="compositionally biased region" description="Basic and acidic residues" evidence="1">
    <location>
        <begin position="92"/>
        <end position="104"/>
    </location>
</feature>
<keyword evidence="4" id="KW-1185">Reference proteome</keyword>
<dbReference type="KEGG" id="ccr:CC_2193"/>
<feature type="region of interest" description="Disordered" evidence="1">
    <location>
        <begin position="1"/>
        <end position="27"/>
    </location>
</feature>
<dbReference type="STRING" id="190650.CC_2193"/>
<feature type="compositionally biased region" description="Basic residues" evidence="1">
    <location>
        <begin position="11"/>
        <end position="25"/>
    </location>
</feature>
<feature type="compositionally biased region" description="Basic residues" evidence="1">
    <location>
        <begin position="177"/>
        <end position="191"/>
    </location>
</feature>
<evidence type="ECO:0000313" key="4">
    <source>
        <dbReference type="Proteomes" id="UP000001816"/>
    </source>
</evidence>
<evidence type="ECO:0000313" key="3">
    <source>
        <dbReference type="EMBL" id="AAK24164.1"/>
    </source>
</evidence>
<dbReference type="BioCyc" id="CAULO:CC2193-MONOMER"/>
<dbReference type="PATRIC" id="fig|190650.5.peg.2209"/>
<feature type="compositionally biased region" description="Basic residues" evidence="1">
    <location>
        <begin position="198"/>
        <end position="209"/>
    </location>
</feature>
<sequence>MSNDPFVSRRPDRRRAPARRARARRPGPFALSVADRVRCVRPQGRHGAGGLHRELLHARGGDEIRRLRRDRARWRPHRPGSGLHARACAGGGDDREARHLSDHHRSARRPRGQGGLGQGRVGVLRRLQGAGRRHRHAEPDPGRRLCDARRAQRCGLGAARQGSGVPGRDPSQQDRHRPGRRVRGAVRRQARGRPANHPARRRRPLRRHQGGAQDAEERRQRPLRRPGRAVGRLPDPVALPRRRARPRPAGPELHLRPDLRIPPLSERPVMKTRTLLTAAVALSLIAGAAHAASHARDIFIKEQDQNGDGFVTKDEYAATRAIQFAKTDTDNSGALSQAEYVAEFKARLEAKLTASDMTPEKKAEERMRQMRQTDVRFGVLDSDKSGGITKAEFDYSGWRMFVTHDTNTDGAVSAADPIKSDQTT</sequence>
<dbReference type="EnsemblBacteria" id="AAK24164">
    <property type="protein sequence ID" value="AAK24164"/>
    <property type="gene ID" value="CC_2193"/>
</dbReference>
<dbReference type="AlphaFoldDB" id="Q9A6A1"/>
<dbReference type="HOGENOM" id="CLU_646708_0_0_5"/>
<dbReference type="Proteomes" id="UP000001816">
    <property type="component" value="Chromosome"/>
</dbReference>
<evidence type="ECO:0000256" key="1">
    <source>
        <dbReference type="SAM" id="MobiDB-lite"/>
    </source>
</evidence>
<accession>Q9A6A1</accession>
<dbReference type="GO" id="GO:0005509">
    <property type="term" value="F:calcium ion binding"/>
    <property type="evidence" value="ECO:0007669"/>
    <property type="project" value="InterPro"/>
</dbReference>
<dbReference type="Gene3D" id="1.10.238.10">
    <property type="entry name" value="EF-hand"/>
    <property type="match status" value="1"/>
</dbReference>
<name>Q9A6A1_CAUVC</name>
<reference evidence="3 4" key="1">
    <citation type="journal article" date="2001" name="Proc. Natl. Acad. Sci. U.S.A.">
        <title>Complete genome sequence of Caulobacter crescentus.</title>
        <authorList>
            <person name="Nierman W.C."/>
            <person name="Feldblyum T.V."/>
            <person name="Laub M.T."/>
            <person name="Paulsen I.T."/>
            <person name="Nelson K.E."/>
            <person name="Eisen J.A."/>
            <person name="Heidelberg J.F."/>
            <person name="Alley M.R."/>
            <person name="Ohta N."/>
            <person name="Maddock J.R."/>
            <person name="Potocka I."/>
            <person name="Nelson W.C."/>
            <person name="Newton A."/>
            <person name="Stephens C."/>
            <person name="Phadke N.D."/>
            <person name="Ely B."/>
            <person name="DeBoy R.T."/>
            <person name="Dodson R.J."/>
            <person name="Durkin A.S."/>
            <person name="Gwinn M.L."/>
            <person name="Haft D.H."/>
            <person name="Kolonay J.F."/>
            <person name="Smit J."/>
            <person name="Craven M.B."/>
            <person name="Khouri H."/>
            <person name="Shetty J."/>
            <person name="Berry K."/>
            <person name="Utterback T."/>
            <person name="Tran K."/>
            <person name="Wolf A."/>
            <person name="Vamathevan J."/>
            <person name="Ermolaeva M."/>
            <person name="White O."/>
            <person name="Salzberg S.L."/>
            <person name="Venter J.C."/>
            <person name="Shapiro L."/>
            <person name="Fraser C.M."/>
        </authorList>
    </citation>
    <scope>NUCLEOTIDE SEQUENCE [LARGE SCALE GENOMIC DNA]</scope>
    <source>
        <strain evidence="4">ATCC 19089 / CB15</strain>
    </source>
</reference>
<gene>
    <name evidence="3" type="ordered locus">CC_2193</name>
</gene>
<dbReference type="SUPFAM" id="SSF47473">
    <property type="entry name" value="EF-hand"/>
    <property type="match status" value="1"/>
</dbReference>
<dbReference type="eggNOG" id="COG5126">
    <property type="taxonomic scope" value="Bacteria"/>
</dbReference>
<protein>
    <recommendedName>
        <fullName evidence="2">EF-hand domain-containing protein</fullName>
    </recommendedName>
</protein>
<proteinExistence type="predicted"/>
<evidence type="ECO:0000259" key="2">
    <source>
        <dbReference type="Pfam" id="PF13202"/>
    </source>
</evidence>
<dbReference type="PROSITE" id="PS00018">
    <property type="entry name" value="EF_HAND_1"/>
    <property type="match status" value="2"/>
</dbReference>
<feature type="domain" description="EF-hand" evidence="2">
    <location>
        <begin position="304"/>
        <end position="316"/>
    </location>
</feature>
<organism evidence="3 4">
    <name type="scientific">Caulobacter vibrioides (strain ATCC 19089 / CIP 103742 / CB 15)</name>
    <name type="common">Caulobacter crescentus</name>
    <dbReference type="NCBI Taxonomy" id="190650"/>
    <lineage>
        <taxon>Bacteria</taxon>
        <taxon>Pseudomonadati</taxon>
        <taxon>Pseudomonadota</taxon>
        <taxon>Alphaproteobacteria</taxon>
        <taxon>Caulobacterales</taxon>
        <taxon>Caulobacteraceae</taxon>
        <taxon>Caulobacter</taxon>
    </lineage>
</organism>
<feature type="region of interest" description="Disordered" evidence="1">
    <location>
        <begin position="156"/>
        <end position="259"/>
    </location>
</feature>
<dbReference type="Pfam" id="PF13202">
    <property type="entry name" value="EF-hand_5"/>
    <property type="match status" value="1"/>
</dbReference>
<dbReference type="InterPro" id="IPR002048">
    <property type="entry name" value="EF_hand_dom"/>
</dbReference>
<dbReference type="InterPro" id="IPR011992">
    <property type="entry name" value="EF-hand-dom_pair"/>
</dbReference>
<feature type="region of interest" description="Disordered" evidence="1">
    <location>
        <begin position="74"/>
        <end position="121"/>
    </location>
</feature>
<dbReference type="PIR" id="H87520">
    <property type="entry name" value="H87520"/>
</dbReference>
<dbReference type="InterPro" id="IPR018247">
    <property type="entry name" value="EF_Hand_1_Ca_BS"/>
</dbReference>
<dbReference type="EMBL" id="AE005673">
    <property type="protein sequence ID" value="AAK24164.1"/>
    <property type="molecule type" value="Genomic_DNA"/>
</dbReference>